<feature type="region of interest" description="Disordered" evidence="1">
    <location>
        <begin position="1"/>
        <end position="20"/>
    </location>
</feature>
<reference evidence="2 3" key="1">
    <citation type="submission" date="2021-10" db="EMBL/GenBank/DDBJ databases">
        <title>Streptomyces sp. strain SMC 277, a novel streptomycete isolated from soil.</title>
        <authorList>
            <person name="Chanama M."/>
        </authorList>
    </citation>
    <scope>NUCLEOTIDE SEQUENCE [LARGE SCALE GENOMIC DNA]</scope>
    <source>
        <strain evidence="2 3">SMC 277</strain>
    </source>
</reference>
<keyword evidence="3" id="KW-1185">Reference proteome</keyword>
<dbReference type="EMBL" id="JAJAUY010000047">
    <property type="protein sequence ID" value="MCB5180557.1"/>
    <property type="molecule type" value="Genomic_DNA"/>
</dbReference>
<name>A0ABS8B7H7_9ACTN</name>
<comment type="caution">
    <text evidence="2">The sequence shown here is derived from an EMBL/GenBank/DDBJ whole genome shotgun (WGS) entry which is preliminary data.</text>
</comment>
<proteinExistence type="predicted"/>
<gene>
    <name evidence="2" type="ORF">LG632_14345</name>
</gene>
<dbReference type="Proteomes" id="UP001199054">
    <property type="component" value="Unassembled WGS sequence"/>
</dbReference>
<protein>
    <submittedName>
        <fullName evidence="2">Uncharacterized protein</fullName>
    </submittedName>
</protein>
<dbReference type="RefSeq" id="WP_226727432.1">
    <property type="nucleotide sequence ID" value="NZ_JAJAUY010000047.1"/>
</dbReference>
<accession>A0ABS8B7H7</accession>
<organism evidence="2 3">
    <name type="scientific">Streptomyces antimicrobicus</name>
    <dbReference type="NCBI Taxonomy" id="2883108"/>
    <lineage>
        <taxon>Bacteria</taxon>
        <taxon>Bacillati</taxon>
        <taxon>Actinomycetota</taxon>
        <taxon>Actinomycetes</taxon>
        <taxon>Kitasatosporales</taxon>
        <taxon>Streptomycetaceae</taxon>
        <taxon>Streptomyces</taxon>
    </lineage>
</organism>
<evidence type="ECO:0000313" key="2">
    <source>
        <dbReference type="EMBL" id="MCB5180557.1"/>
    </source>
</evidence>
<sequence>MRAARPVRPPLPQRPEEGEYRSDIIEHTLHTMRTAGYEPDLDHRADQAHADAPSA</sequence>
<evidence type="ECO:0000313" key="3">
    <source>
        <dbReference type="Proteomes" id="UP001199054"/>
    </source>
</evidence>
<evidence type="ECO:0000256" key="1">
    <source>
        <dbReference type="SAM" id="MobiDB-lite"/>
    </source>
</evidence>